<dbReference type="GO" id="GO:0046872">
    <property type="term" value="F:metal ion binding"/>
    <property type="evidence" value="ECO:0007669"/>
    <property type="project" value="UniProtKB-KW"/>
</dbReference>
<dbReference type="InterPro" id="IPR036909">
    <property type="entry name" value="Cyt_c-like_dom_sf"/>
</dbReference>
<evidence type="ECO:0000256" key="5">
    <source>
        <dbReference type="ARBA" id="ARBA00023002"/>
    </source>
</evidence>
<feature type="signal peptide" evidence="8">
    <location>
        <begin position="1"/>
        <end position="26"/>
    </location>
</feature>
<evidence type="ECO:0000256" key="3">
    <source>
        <dbReference type="ARBA" id="ARBA00022723"/>
    </source>
</evidence>
<reference evidence="10" key="1">
    <citation type="submission" date="2020-10" db="EMBL/GenBank/DDBJ databases">
        <title>Bacterium isolated from coastal waters sediment.</title>
        <authorList>
            <person name="Chen R.-J."/>
            <person name="Lu D.-C."/>
            <person name="Zhu K.-L."/>
            <person name="Du Z.-J."/>
        </authorList>
    </citation>
    <scope>NUCLEOTIDE SEQUENCE</scope>
    <source>
        <strain evidence="10">N1Y112</strain>
    </source>
</reference>
<dbReference type="Gene3D" id="1.10.760.10">
    <property type="entry name" value="Cytochrome c-like domain"/>
    <property type="match status" value="2"/>
</dbReference>
<dbReference type="Proteomes" id="UP000640333">
    <property type="component" value="Unassembled WGS sequence"/>
</dbReference>
<dbReference type="AlphaFoldDB" id="A0A8J7FDT1"/>
<dbReference type="RefSeq" id="WP_193953131.1">
    <property type="nucleotide sequence ID" value="NZ_JADEYS010000008.1"/>
</dbReference>
<evidence type="ECO:0000256" key="6">
    <source>
        <dbReference type="ARBA" id="ARBA00023004"/>
    </source>
</evidence>
<evidence type="ECO:0000256" key="2">
    <source>
        <dbReference type="ARBA" id="ARBA00022617"/>
    </source>
</evidence>
<dbReference type="GO" id="GO:0020037">
    <property type="term" value="F:heme binding"/>
    <property type="evidence" value="ECO:0007669"/>
    <property type="project" value="InterPro"/>
</dbReference>
<dbReference type="GO" id="GO:0030313">
    <property type="term" value="C:cell envelope"/>
    <property type="evidence" value="ECO:0007669"/>
    <property type="project" value="UniProtKB-SubCell"/>
</dbReference>
<dbReference type="PROSITE" id="PS51007">
    <property type="entry name" value="CYTC"/>
    <property type="match status" value="2"/>
</dbReference>
<comment type="caution">
    <text evidence="10">The sequence shown here is derived from an EMBL/GenBank/DDBJ whole genome shotgun (WGS) entry which is preliminary data.</text>
</comment>
<evidence type="ECO:0000256" key="7">
    <source>
        <dbReference type="PROSITE-ProRule" id="PRU00433"/>
    </source>
</evidence>
<dbReference type="InterPro" id="IPR004852">
    <property type="entry name" value="Di-haem_cyt_c_peroxidsae"/>
</dbReference>
<gene>
    <name evidence="10" type="ORF">IOQ59_09940</name>
</gene>
<organism evidence="10 11">
    <name type="scientific">Pontibacterium sinense</name>
    <dbReference type="NCBI Taxonomy" id="2781979"/>
    <lineage>
        <taxon>Bacteria</taxon>
        <taxon>Pseudomonadati</taxon>
        <taxon>Pseudomonadota</taxon>
        <taxon>Gammaproteobacteria</taxon>
        <taxon>Oceanospirillales</taxon>
        <taxon>Oceanospirillaceae</taxon>
        <taxon>Pontibacterium</taxon>
    </lineage>
</organism>
<feature type="domain" description="Cytochrome c" evidence="9">
    <location>
        <begin position="214"/>
        <end position="380"/>
    </location>
</feature>
<feature type="domain" description="Cytochrome c" evidence="9">
    <location>
        <begin position="36"/>
        <end position="164"/>
    </location>
</feature>
<evidence type="ECO:0000256" key="8">
    <source>
        <dbReference type="SAM" id="SignalP"/>
    </source>
</evidence>
<dbReference type="EMBL" id="JADEYS010000008">
    <property type="protein sequence ID" value="MBE9397579.1"/>
    <property type="molecule type" value="Genomic_DNA"/>
</dbReference>
<evidence type="ECO:0000259" key="9">
    <source>
        <dbReference type="PROSITE" id="PS51007"/>
    </source>
</evidence>
<dbReference type="InterPro" id="IPR009056">
    <property type="entry name" value="Cyt_c-like_dom"/>
</dbReference>
<sequence>MSKSIRRISGVSLALLLSGCVSNNGANESAVNQEALKATLGQQLYFDTNLSQNRTQSCATCHAPESGFVDPRDNGVQGAVSLGDDGHSLGDRNAPTAAYAMFSPKFQLTVDGKYMGGQFHDGRENSLAGQAGGPPTNPVEMGMPSKAATADRLQENKHYVASFKAIYGAEVFADANKAYAAMADSIAAFERTELFAPFDSKYDRFLRGDYQLSKQEDLGRTLFFSQQFTNCNQCHQLQSSQRHPKETFTNYEYHNIGVPVNAEAREKNGVAENHVDRGLLDNPQVNDVTQAGKFKVPTLRNIAVTGPYMHNGVFQDLRTVVLFYDKYNSRSAKRQVNPETGEQWGSPEVAENISLKELESGPALKEKRVDALVAFMKTLTDQRYEHLLK</sequence>
<comment type="subcellular location">
    <subcellularLocation>
        <location evidence="1">Cell envelope</location>
    </subcellularLocation>
</comment>
<protein>
    <submittedName>
        <fullName evidence="10">Methylamine utilization protein MauG</fullName>
    </submittedName>
</protein>
<keyword evidence="6 7" id="KW-0408">Iron</keyword>
<dbReference type="InterPro" id="IPR051395">
    <property type="entry name" value="Cytochrome_c_Peroxidase/MauG"/>
</dbReference>
<dbReference type="PANTHER" id="PTHR30600">
    <property type="entry name" value="CYTOCHROME C PEROXIDASE-RELATED"/>
    <property type="match status" value="1"/>
</dbReference>
<dbReference type="GO" id="GO:0009055">
    <property type="term" value="F:electron transfer activity"/>
    <property type="evidence" value="ECO:0007669"/>
    <property type="project" value="InterPro"/>
</dbReference>
<keyword evidence="4 8" id="KW-0732">Signal</keyword>
<accession>A0A8J7FDT1</accession>
<evidence type="ECO:0000256" key="4">
    <source>
        <dbReference type="ARBA" id="ARBA00022729"/>
    </source>
</evidence>
<evidence type="ECO:0000313" key="11">
    <source>
        <dbReference type="Proteomes" id="UP000640333"/>
    </source>
</evidence>
<dbReference type="PROSITE" id="PS51257">
    <property type="entry name" value="PROKAR_LIPOPROTEIN"/>
    <property type="match status" value="1"/>
</dbReference>
<dbReference type="PANTHER" id="PTHR30600:SF10">
    <property type="entry name" value="BLL6722 PROTEIN"/>
    <property type="match status" value="1"/>
</dbReference>
<keyword evidence="2 7" id="KW-0349">Heme</keyword>
<keyword evidence="11" id="KW-1185">Reference proteome</keyword>
<proteinExistence type="predicted"/>
<keyword evidence="3 7" id="KW-0479">Metal-binding</keyword>
<dbReference type="GO" id="GO:0004130">
    <property type="term" value="F:cytochrome-c peroxidase activity"/>
    <property type="evidence" value="ECO:0007669"/>
    <property type="project" value="TreeGrafter"/>
</dbReference>
<evidence type="ECO:0000313" key="10">
    <source>
        <dbReference type="EMBL" id="MBE9397579.1"/>
    </source>
</evidence>
<keyword evidence="5" id="KW-0560">Oxidoreductase</keyword>
<name>A0A8J7FDT1_9GAMM</name>
<dbReference type="SUPFAM" id="SSF46626">
    <property type="entry name" value="Cytochrome c"/>
    <property type="match status" value="2"/>
</dbReference>
<dbReference type="Pfam" id="PF03150">
    <property type="entry name" value="CCP_MauG"/>
    <property type="match status" value="1"/>
</dbReference>
<feature type="chain" id="PRO_5035287924" evidence="8">
    <location>
        <begin position="27"/>
        <end position="389"/>
    </location>
</feature>
<evidence type="ECO:0000256" key="1">
    <source>
        <dbReference type="ARBA" id="ARBA00004196"/>
    </source>
</evidence>